<name>A0AAU7VJI7_9FIRM</name>
<dbReference type="RefSeq" id="WP_350342767.1">
    <property type="nucleotide sequence ID" value="NZ_CP158367.1"/>
</dbReference>
<organism evidence="2">
    <name type="scientific">Proteinivorax tanatarense</name>
    <dbReference type="NCBI Taxonomy" id="1260629"/>
    <lineage>
        <taxon>Bacteria</taxon>
        <taxon>Bacillati</taxon>
        <taxon>Bacillota</taxon>
        <taxon>Clostridia</taxon>
        <taxon>Eubacteriales</taxon>
        <taxon>Proteinivoracaceae</taxon>
        <taxon>Proteinivorax</taxon>
    </lineage>
</organism>
<accession>A0AAU7VJI7</accession>
<dbReference type="AlphaFoldDB" id="A0AAU7VJI7"/>
<evidence type="ECO:0000259" key="1">
    <source>
        <dbReference type="Pfam" id="PF07561"/>
    </source>
</evidence>
<dbReference type="EMBL" id="CP158367">
    <property type="protein sequence ID" value="XBX74006.1"/>
    <property type="molecule type" value="Genomic_DNA"/>
</dbReference>
<feature type="domain" description="DUF1540" evidence="1">
    <location>
        <begin position="11"/>
        <end position="71"/>
    </location>
</feature>
<reference evidence="2" key="2">
    <citation type="submission" date="2024-06" db="EMBL/GenBank/DDBJ databases">
        <authorList>
            <person name="Petrova K.O."/>
            <person name="Toshchakov S.V."/>
            <person name="Boltjanskaja Y.V."/>
            <person name="Kevbrin V."/>
        </authorList>
    </citation>
    <scope>NUCLEOTIDE SEQUENCE</scope>
    <source>
        <strain evidence="2">Z-910T</strain>
    </source>
</reference>
<gene>
    <name evidence="2" type="ORF">PRVXT_002025</name>
</gene>
<dbReference type="InterPro" id="IPR011437">
    <property type="entry name" value="DUF1540"/>
</dbReference>
<proteinExistence type="predicted"/>
<sequence>MAQRGGQQQEIYCAVSNCHYYQSGHKCRAEKIMVCSDPIAHKMPDTMDATNSQQFPESPCNSCMETACKTFVAKEDPTRDGVNKL</sequence>
<reference evidence="2" key="1">
    <citation type="journal article" date="2013" name="Extremophiles">
        <title>Proteinivorax tanatarense gen. nov., sp. nov., an anaerobic, haloalkaliphilic, proteolytic bacterium isolated from a decaying algal bloom, and proposal of Proteinivoraceae fam. nov.</title>
        <authorList>
            <person name="Kevbrin V."/>
            <person name="Boltyanskaya Y."/>
            <person name="Zhilina T."/>
            <person name="Kolganova T."/>
            <person name="Lavrentjeva E."/>
            <person name="Kuznetsov B."/>
        </authorList>
    </citation>
    <scope>NUCLEOTIDE SEQUENCE</scope>
    <source>
        <strain evidence="2">Z-910T</strain>
    </source>
</reference>
<evidence type="ECO:0000313" key="2">
    <source>
        <dbReference type="EMBL" id="XBX74006.1"/>
    </source>
</evidence>
<dbReference type="Pfam" id="PF07561">
    <property type="entry name" value="DUF1540"/>
    <property type="match status" value="1"/>
</dbReference>
<protein>
    <submittedName>
        <fullName evidence="2">DUF1540 domain-containing protein</fullName>
    </submittedName>
</protein>